<name>A0ACC0XNJ5_9ROSI</name>
<reference evidence="2" key="1">
    <citation type="journal article" date="2023" name="G3 (Bethesda)">
        <title>Genome assembly and association tests identify interacting loci associated with vigor, precocity, and sex in interspecific pistachio rootstocks.</title>
        <authorList>
            <person name="Palmer W."/>
            <person name="Jacygrad E."/>
            <person name="Sagayaradj S."/>
            <person name="Cavanaugh K."/>
            <person name="Han R."/>
            <person name="Bertier L."/>
            <person name="Beede B."/>
            <person name="Kafkas S."/>
            <person name="Golino D."/>
            <person name="Preece J."/>
            <person name="Michelmore R."/>
        </authorList>
    </citation>
    <scope>NUCLEOTIDE SEQUENCE [LARGE SCALE GENOMIC DNA]</scope>
</reference>
<accession>A0ACC0XNJ5</accession>
<protein>
    <submittedName>
        <fullName evidence="1">Uncharacterized protein</fullName>
    </submittedName>
</protein>
<sequence length="315" mass="33987">MECLFWKESLAVTEWAKKLGVEVKAGQPLKVKPTFDNIIHLSQASLGESKKDKGHESVPLFVKFGDQKLVLGTLISDTIPQLSFDLVFEKEFELSHNWKNGSVYFCGYQTPLPQDSSDEFDMDGSDEDEEEDIPMIAAENGKGGLKVEKAKAPVKANAGKPEISVKPSKATIKPEENDDSDSDDSMDDGVEVDSDEISDDEEGSDEDEDDSEDEDSDEDEETPKKAVAGKKRPTESATKTPVPAKKAKAPATPQTDGKKGVHVATPHPSKQAGKTPNDKTPKSGGGQFSCKSCSKSFGSDGALQSHNKAKHSASK</sequence>
<dbReference type="Proteomes" id="UP001163603">
    <property type="component" value="Chromosome 11"/>
</dbReference>
<keyword evidence="2" id="KW-1185">Reference proteome</keyword>
<comment type="caution">
    <text evidence="1">The sequence shown here is derived from an EMBL/GenBank/DDBJ whole genome shotgun (WGS) entry which is preliminary data.</text>
</comment>
<evidence type="ECO:0000313" key="2">
    <source>
        <dbReference type="Proteomes" id="UP001163603"/>
    </source>
</evidence>
<organism evidence="1 2">
    <name type="scientific">Pistacia integerrima</name>
    <dbReference type="NCBI Taxonomy" id="434235"/>
    <lineage>
        <taxon>Eukaryota</taxon>
        <taxon>Viridiplantae</taxon>
        <taxon>Streptophyta</taxon>
        <taxon>Embryophyta</taxon>
        <taxon>Tracheophyta</taxon>
        <taxon>Spermatophyta</taxon>
        <taxon>Magnoliopsida</taxon>
        <taxon>eudicotyledons</taxon>
        <taxon>Gunneridae</taxon>
        <taxon>Pentapetalae</taxon>
        <taxon>rosids</taxon>
        <taxon>malvids</taxon>
        <taxon>Sapindales</taxon>
        <taxon>Anacardiaceae</taxon>
        <taxon>Pistacia</taxon>
    </lineage>
</organism>
<dbReference type="EMBL" id="CM047746">
    <property type="protein sequence ID" value="KAJ0020060.1"/>
    <property type="molecule type" value="Genomic_DNA"/>
</dbReference>
<evidence type="ECO:0000313" key="1">
    <source>
        <dbReference type="EMBL" id="KAJ0020060.1"/>
    </source>
</evidence>
<gene>
    <name evidence="1" type="ORF">Pint_31975</name>
</gene>
<proteinExistence type="predicted"/>